<keyword evidence="3" id="KW-1185">Reference proteome</keyword>
<keyword evidence="1" id="KW-0812">Transmembrane</keyword>
<keyword evidence="1" id="KW-0472">Membrane</keyword>
<gene>
    <name evidence="2" type="ORF">psyc5s11_26480</name>
</gene>
<organism evidence="2 3">
    <name type="scientific">Clostridium gelidum</name>
    <dbReference type="NCBI Taxonomy" id="704125"/>
    <lineage>
        <taxon>Bacteria</taxon>
        <taxon>Bacillati</taxon>
        <taxon>Bacillota</taxon>
        <taxon>Clostridia</taxon>
        <taxon>Eubacteriales</taxon>
        <taxon>Clostridiaceae</taxon>
        <taxon>Clostridium</taxon>
    </lineage>
</organism>
<evidence type="ECO:0008006" key="4">
    <source>
        <dbReference type="Google" id="ProtNLM"/>
    </source>
</evidence>
<evidence type="ECO:0000256" key="1">
    <source>
        <dbReference type="SAM" id="Phobius"/>
    </source>
</evidence>
<dbReference type="Pfam" id="PF12669">
    <property type="entry name" value="FeoB_associated"/>
    <property type="match status" value="1"/>
</dbReference>
<dbReference type="Proteomes" id="UP000824633">
    <property type="component" value="Chromosome"/>
</dbReference>
<feature type="transmembrane region" description="Helical" evidence="1">
    <location>
        <begin position="6"/>
        <end position="22"/>
    </location>
</feature>
<evidence type="ECO:0000313" key="3">
    <source>
        <dbReference type="Proteomes" id="UP000824633"/>
    </source>
</evidence>
<proteinExistence type="predicted"/>
<evidence type="ECO:0000313" key="2">
    <source>
        <dbReference type="EMBL" id="BCZ46581.1"/>
    </source>
</evidence>
<dbReference type="RefSeq" id="WP_224038055.1">
    <property type="nucleotide sequence ID" value="NZ_AP024849.1"/>
</dbReference>
<accession>A0ABM7T5R6</accession>
<reference evidence="3" key="1">
    <citation type="submission" date="2021-07" db="EMBL/GenBank/DDBJ databases">
        <title>Complete genome sequencing of a Clostridium isolate.</title>
        <authorList>
            <person name="Ueki A."/>
            <person name="Tonouchi A."/>
        </authorList>
    </citation>
    <scope>NUCLEOTIDE SEQUENCE [LARGE SCALE GENOMIC DNA]</scope>
    <source>
        <strain evidence="3">C5S11</strain>
    </source>
</reference>
<sequence>MLEIIITTIIVFFAGFIIVKSLKNSSKGKCNSGCNGCKSKNICSKKNDIKHIK</sequence>
<keyword evidence="1" id="KW-1133">Transmembrane helix</keyword>
<name>A0ABM7T5R6_9CLOT</name>
<dbReference type="EMBL" id="AP024849">
    <property type="protein sequence ID" value="BCZ46581.1"/>
    <property type="molecule type" value="Genomic_DNA"/>
</dbReference>
<protein>
    <recommendedName>
        <fullName evidence="4">FeoB-associated Cys-rich membrane protein</fullName>
    </recommendedName>
</protein>